<feature type="signal peptide" evidence="2">
    <location>
        <begin position="1"/>
        <end position="27"/>
    </location>
</feature>
<dbReference type="GO" id="GO:0004040">
    <property type="term" value="F:amidase activity"/>
    <property type="evidence" value="ECO:0007669"/>
    <property type="project" value="UniProtKB-EC"/>
</dbReference>
<dbReference type="PROSITE" id="PS51318">
    <property type="entry name" value="TAT"/>
    <property type="match status" value="1"/>
</dbReference>
<name>A0A399RD28_9PROT</name>
<dbReference type="EC" id="3.5.1.4" evidence="4"/>
<dbReference type="PROSITE" id="PS51257">
    <property type="entry name" value="PROKAR_LIPOPROTEIN"/>
    <property type="match status" value="1"/>
</dbReference>
<evidence type="ECO:0000256" key="2">
    <source>
        <dbReference type="SAM" id="SignalP"/>
    </source>
</evidence>
<dbReference type="InterPro" id="IPR020556">
    <property type="entry name" value="Amidase_CS"/>
</dbReference>
<comment type="caution">
    <text evidence="4">The sequence shown here is derived from an EMBL/GenBank/DDBJ whole genome shotgun (WGS) entry which is preliminary data.</text>
</comment>
<reference evidence="4 5" key="1">
    <citation type="submission" date="2018-08" db="EMBL/GenBank/DDBJ databases">
        <title>Henriciella mobilis sp. nov., isolated from seawater.</title>
        <authorList>
            <person name="Cheng H."/>
            <person name="Wu Y.-H."/>
            <person name="Xu X.-W."/>
            <person name="Guo L.-L."/>
        </authorList>
    </citation>
    <scope>NUCLEOTIDE SEQUENCE [LARGE SCALE GENOMIC DNA]</scope>
    <source>
        <strain evidence="4 5">JN25</strain>
    </source>
</reference>
<feature type="chain" id="PRO_5017425173" evidence="2">
    <location>
        <begin position="28"/>
        <end position="495"/>
    </location>
</feature>
<comment type="similarity">
    <text evidence="1">Belongs to the amidase family.</text>
</comment>
<dbReference type="NCBIfam" id="NF005899">
    <property type="entry name" value="PRK07869.1"/>
    <property type="match status" value="1"/>
</dbReference>
<dbReference type="Proteomes" id="UP000266385">
    <property type="component" value="Unassembled WGS sequence"/>
</dbReference>
<dbReference type="RefSeq" id="WP_119376896.1">
    <property type="nucleotide sequence ID" value="NZ_QWFX01000013.1"/>
</dbReference>
<keyword evidence="5" id="KW-1185">Reference proteome</keyword>
<dbReference type="SUPFAM" id="SSF75304">
    <property type="entry name" value="Amidase signature (AS) enzymes"/>
    <property type="match status" value="1"/>
</dbReference>
<evidence type="ECO:0000256" key="1">
    <source>
        <dbReference type="ARBA" id="ARBA00009199"/>
    </source>
</evidence>
<gene>
    <name evidence="4" type="ORF">D1223_13285</name>
</gene>
<dbReference type="Pfam" id="PF01425">
    <property type="entry name" value="Amidase"/>
    <property type="match status" value="1"/>
</dbReference>
<keyword evidence="2" id="KW-0732">Signal</keyword>
<accession>A0A399RD28</accession>
<evidence type="ECO:0000313" key="5">
    <source>
        <dbReference type="Proteomes" id="UP000266385"/>
    </source>
</evidence>
<dbReference type="PANTHER" id="PTHR11895:SF7">
    <property type="entry name" value="GLUTAMYL-TRNA(GLN) AMIDOTRANSFERASE SUBUNIT A, MITOCHONDRIAL"/>
    <property type="match status" value="1"/>
</dbReference>
<dbReference type="InterPro" id="IPR000120">
    <property type="entry name" value="Amidase"/>
</dbReference>
<feature type="domain" description="Amidase" evidence="3">
    <location>
        <begin position="60"/>
        <end position="474"/>
    </location>
</feature>
<organism evidence="4 5">
    <name type="scientific">Henriciella mobilis</name>
    <dbReference type="NCBI Taxonomy" id="2305467"/>
    <lineage>
        <taxon>Bacteria</taxon>
        <taxon>Pseudomonadati</taxon>
        <taxon>Pseudomonadota</taxon>
        <taxon>Alphaproteobacteria</taxon>
        <taxon>Hyphomonadales</taxon>
        <taxon>Hyphomonadaceae</taxon>
        <taxon>Henriciella</taxon>
    </lineage>
</organism>
<dbReference type="OrthoDB" id="9777859at2"/>
<evidence type="ECO:0000313" key="4">
    <source>
        <dbReference type="EMBL" id="RIJ28361.1"/>
    </source>
</evidence>
<dbReference type="InterPro" id="IPR036928">
    <property type="entry name" value="AS_sf"/>
</dbReference>
<sequence>MTNLTRRHFLRGSAATAALLPFASACAPARALSATSLPSGDLDGVRMAELIANGDITSLEFTNAAIARAETVNPQINAIASAIYDQARAQAAASPEGALGGVPTFIKDLANWKGAPTYYGSRAFEGYMPDTDDIFPANWREMGVVVLGKSTTPEMGLISSTEPLVTGPTRNPWDLDRIPGGSSGGAAALTAARVVPFAHASDGGGSIRIPAACCGLFGLKPSRGAIIESRTEEGIDLSVNHAVTLTVRDSAAIFAAEENPDSGLPKVGRVMGPSTRRLRIAFAPEPINGAALDAETRTAIERTAELCRGLGHEVIDWSMPIDGKEFTDNFLLLWAAGAYEFAQDAAAYFGKPPSEDIVEPWTLGLVQEFARKADKFEDAVAYLAAFEPLYHSWFEDFDVILTPTVSTLPPKIGVQSPTGPYDEVRKSVTDFAAFTAPLNVAGAASMSVPVQWTESGLPVGSLFSGQRGDDGLLLALAYELEAAQPWIDRRPGILG</sequence>
<evidence type="ECO:0000259" key="3">
    <source>
        <dbReference type="Pfam" id="PF01425"/>
    </source>
</evidence>
<protein>
    <submittedName>
        <fullName evidence="4">Amidase</fullName>
        <ecNumber evidence="4">3.5.1.4</ecNumber>
    </submittedName>
</protein>
<dbReference type="AlphaFoldDB" id="A0A399RD28"/>
<proteinExistence type="inferred from homology"/>
<dbReference type="InterPro" id="IPR006311">
    <property type="entry name" value="TAT_signal"/>
</dbReference>
<keyword evidence="4" id="KW-0378">Hydrolase</keyword>
<dbReference type="PROSITE" id="PS00571">
    <property type="entry name" value="AMIDASES"/>
    <property type="match status" value="1"/>
</dbReference>
<dbReference type="PANTHER" id="PTHR11895">
    <property type="entry name" value="TRANSAMIDASE"/>
    <property type="match status" value="1"/>
</dbReference>
<dbReference type="EMBL" id="QWFX01000013">
    <property type="protein sequence ID" value="RIJ28361.1"/>
    <property type="molecule type" value="Genomic_DNA"/>
</dbReference>
<dbReference type="InterPro" id="IPR023631">
    <property type="entry name" value="Amidase_dom"/>
</dbReference>
<dbReference type="Gene3D" id="3.90.1300.10">
    <property type="entry name" value="Amidase signature (AS) domain"/>
    <property type="match status" value="1"/>
</dbReference>